<protein>
    <recommendedName>
        <fullName evidence="2">Elements of external origin</fullName>
    </recommendedName>
</protein>
<organism evidence="1">
    <name type="scientific">Bosea sp. NBC_00436</name>
    <dbReference type="NCBI Taxonomy" id="2969620"/>
    <lineage>
        <taxon>Bacteria</taxon>
        <taxon>Pseudomonadati</taxon>
        <taxon>Pseudomonadota</taxon>
        <taxon>Alphaproteobacteria</taxon>
        <taxon>Hyphomicrobiales</taxon>
        <taxon>Boseaceae</taxon>
        <taxon>Bosea</taxon>
    </lineage>
</organism>
<gene>
    <name evidence="1" type="ORF">NWE54_04140</name>
</gene>
<accession>A0A9E8A006</accession>
<reference evidence="1" key="1">
    <citation type="submission" date="2022-08" db="EMBL/GenBank/DDBJ databases">
        <title>Complete Genome Sequences of 2 Bosea sp. soil isolates.</title>
        <authorList>
            <person name="Alvarez Arevalo M."/>
            <person name="Sterndorff E.B."/>
            <person name="Faurdal D."/>
            <person name="Joergensen T.S."/>
            <person name="Weber T."/>
        </authorList>
    </citation>
    <scope>NUCLEOTIDE SEQUENCE</scope>
    <source>
        <strain evidence="1">NBC_00436</strain>
    </source>
</reference>
<evidence type="ECO:0008006" key="2">
    <source>
        <dbReference type="Google" id="ProtNLM"/>
    </source>
</evidence>
<dbReference type="EMBL" id="CP102774">
    <property type="protein sequence ID" value="UZF87984.1"/>
    <property type="molecule type" value="Genomic_DNA"/>
</dbReference>
<dbReference type="AlphaFoldDB" id="A0A9E8A006"/>
<evidence type="ECO:0000313" key="1">
    <source>
        <dbReference type="EMBL" id="UZF87984.1"/>
    </source>
</evidence>
<proteinExistence type="predicted"/>
<sequence length="173" mass="18964">MASISEFARLVGVNEGVIRRAIKRGRVVVSPDGGIDEATQVERWHAMRDASKVRGNGEKGRPVTTSTAKASRGALRTVELRDGKLEAEIALLNQRIALMARENVSRASVRRALSAHSRTMRTMIDNFAGRYAQEIAGEVGAEPKALVISLDLRIRQLLAELHEARSPGEFAHE</sequence>
<name>A0A9E8A006_9HYPH</name>